<dbReference type="EMBL" id="MN204493">
    <property type="protein sequence ID" value="QEQ93589.1"/>
    <property type="molecule type" value="Genomic_DNA"/>
</dbReference>
<comment type="subcellular location">
    <subcellularLocation>
        <location evidence="1">Virion</location>
    </subcellularLocation>
</comment>
<dbReference type="RefSeq" id="YP_010655502.1">
    <property type="nucleotide sequence ID" value="NC_070829.1"/>
</dbReference>
<reference evidence="4 5" key="1">
    <citation type="submission" date="2019-07" db="EMBL/GenBank/DDBJ databases">
        <authorList>
            <person name="Mandava P."/>
            <person name="Ferry J.C."/>
            <person name="Fallon S.M."/>
            <person name="Hajdenberg M."/>
            <person name="Sharma E."/>
            <person name="Shaffer C.D."/>
            <person name="Weston-Hafer K.A."/>
            <person name="Garlena R.A."/>
            <person name="Russell D.A."/>
            <person name="Pope W.H."/>
            <person name="Jacobs-Sera D."/>
            <person name="Hatfull G.F."/>
        </authorList>
    </citation>
    <scope>NUCLEOTIDE SEQUENCE [LARGE SCALE GENOMIC DNA]</scope>
</reference>
<dbReference type="SUPFAM" id="SSF56563">
    <property type="entry name" value="Major capsid protein gp5"/>
    <property type="match status" value="1"/>
</dbReference>
<dbReference type="InterPro" id="IPR024455">
    <property type="entry name" value="Phage_capsid"/>
</dbReference>
<dbReference type="Proteomes" id="UP000327392">
    <property type="component" value="Segment"/>
</dbReference>
<gene>
    <name evidence="4" type="primary">11</name>
    <name evidence="4" type="ORF">SEA_ZUKO_11</name>
</gene>
<keyword evidence="5" id="KW-1185">Reference proteome</keyword>
<dbReference type="NCBIfam" id="TIGR01554">
    <property type="entry name" value="major_cap_HK97"/>
    <property type="match status" value="1"/>
</dbReference>
<evidence type="ECO:0000256" key="2">
    <source>
        <dbReference type="ARBA" id="ARBA00022844"/>
    </source>
</evidence>
<evidence type="ECO:0000256" key="1">
    <source>
        <dbReference type="ARBA" id="ARBA00004328"/>
    </source>
</evidence>
<protein>
    <submittedName>
        <fullName evidence="4">Major capsid protein</fullName>
    </submittedName>
</protein>
<dbReference type="GO" id="GO:0044423">
    <property type="term" value="C:virion component"/>
    <property type="evidence" value="ECO:0007669"/>
    <property type="project" value="UniProtKB-KW"/>
</dbReference>
<dbReference type="InterPro" id="IPR054612">
    <property type="entry name" value="Phage_capsid-like_C"/>
</dbReference>
<feature type="domain" description="Phage capsid-like C-terminal" evidence="3">
    <location>
        <begin position="10"/>
        <end position="305"/>
    </location>
</feature>
<evidence type="ECO:0000313" key="4">
    <source>
        <dbReference type="EMBL" id="QEQ93589.1"/>
    </source>
</evidence>
<evidence type="ECO:0000313" key="5">
    <source>
        <dbReference type="Proteomes" id="UP000327392"/>
    </source>
</evidence>
<proteinExistence type="predicted"/>
<evidence type="ECO:0000259" key="3">
    <source>
        <dbReference type="Pfam" id="PF05065"/>
    </source>
</evidence>
<name>A0A5J6D720_9CAUD</name>
<dbReference type="GeneID" id="77931365"/>
<organism evidence="4 5">
    <name type="scientific">Streptomyces phage Zuko</name>
    <dbReference type="NCBI Taxonomy" id="2601695"/>
    <lineage>
        <taxon>Viruses</taxon>
        <taxon>Duplodnaviria</taxon>
        <taxon>Heunggongvirae</taxon>
        <taxon>Uroviricota</taxon>
        <taxon>Caudoviricetes</taxon>
        <taxon>Zukovirus</taxon>
        <taxon>Zukovirus zuko</taxon>
    </lineage>
</organism>
<dbReference type="KEGG" id="vg:77931365"/>
<sequence length="308" mass="33358">MARNTFEDWIPEEWDSQVIQRVQQVSVIESEAREYPMATDTRHIPRSAGVDVNGVAKGTAYGEDESVNDDVLLTAKKAGRAIRIADEDLQDSNVAILEQKRVDWATSWAKYLDNACLAVTAAESGVTVPYTSVYKAIRTSNSDTGYTADTNYVASATGGAVSYNNLSAVLAKVEVGDYWEEGMTLVIAHPSLREKLRNIKDDQGEPIFVRGQGGDSGTPDTLFGHRIRWSLGARTSATATHAPTGNPLMIVVNRDFLAIGKRSGPESRVAGPDTGAAFLTDEALLKMRARRAFALTHEKAAAVLEVLA</sequence>
<dbReference type="Pfam" id="PF05065">
    <property type="entry name" value="Phage_capsid"/>
    <property type="match status" value="1"/>
</dbReference>
<keyword evidence="2" id="KW-0946">Virion</keyword>
<accession>A0A5J6D720</accession>